<dbReference type="EMBL" id="JH930471">
    <property type="protein sequence ID" value="EKM56338.1"/>
    <property type="molecule type" value="Genomic_DNA"/>
</dbReference>
<organism evidence="1 2">
    <name type="scientific">Phanerochaete carnosa (strain HHB-10118-sp)</name>
    <name type="common">White-rot fungus</name>
    <name type="synonym">Peniophora carnosa</name>
    <dbReference type="NCBI Taxonomy" id="650164"/>
    <lineage>
        <taxon>Eukaryota</taxon>
        <taxon>Fungi</taxon>
        <taxon>Dikarya</taxon>
        <taxon>Basidiomycota</taxon>
        <taxon>Agaricomycotina</taxon>
        <taxon>Agaricomycetes</taxon>
        <taxon>Polyporales</taxon>
        <taxon>Phanerochaetaceae</taxon>
        <taxon>Phanerochaete</taxon>
    </lineage>
</organism>
<proteinExistence type="predicted"/>
<dbReference type="KEGG" id="pco:PHACADRAFT_193954"/>
<protein>
    <submittedName>
        <fullName evidence="1">Uncharacterized protein</fullName>
    </submittedName>
</protein>
<dbReference type="InParanoid" id="K5VXQ4"/>
<evidence type="ECO:0000313" key="2">
    <source>
        <dbReference type="Proteomes" id="UP000008370"/>
    </source>
</evidence>
<reference evidence="1 2" key="1">
    <citation type="journal article" date="2012" name="BMC Genomics">
        <title>Comparative genomics of the white-rot fungi, Phanerochaete carnosa and P. chrysosporium, to elucidate the genetic basis of the distinct wood types they colonize.</title>
        <authorList>
            <person name="Suzuki H."/>
            <person name="MacDonald J."/>
            <person name="Syed K."/>
            <person name="Salamov A."/>
            <person name="Hori C."/>
            <person name="Aerts A."/>
            <person name="Henrissat B."/>
            <person name="Wiebenga A."/>
            <person name="vanKuyk P.A."/>
            <person name="Barry K."/>
            <person name="Lindquist E."/>
            <person name="LaButti K."/>
            <person name="Lapidus A."/>
            <person name="Lucas S."/>
            <person name="Coutinho P."/>
            <person name="Gong Y."/>
            <person name="Samejima M."/>
            <person name="Mahadevan R."/>
            <person name="Abou-Zaid M."/>
            <person name="de Vries R.P."/>
            <person name="Igarashi K."/>
            <person name="Yadav J.S."/>
            <person name="Grigoriev I.V."/>
            <person name="Master E.R."/>
        </authorList>
    </citation>
    <scope>NUCLEOTIDE SEQUENCE [LARGE SCALE GENOMIC DNA]</scope>
    <source>
        <strain evidence="1 2">HHB-10118-sp</strain>
    </source>
</reference>
<dbReference type="AlphaFoldDB" id="K5VXQ4"/>
<dbReference type="RefSeq" id="XP_007394190.1">
    <property type="nucleotide sequence ID" value="XM_007394128.1"/>
</dbReference>
<dbReference type="GeneID" id="18910954"/>
<evidence type="ECO:0000313" key="1">
    <source>
        <dbReference type="EMBL" id="EKM56338.1"/>
    </source>
</evidence>
<name>K5VXQ4_PHACS</name>
<sequence>MSINMTANAYTGDWETFEVPLSAKEASNISAVNTHIVGTMTNGSDLGLMPLFNIVQHVRGEMEVFGNCIEKLYEAVNMLS</sequence>
<dbReference type="Proteomes" id="UP000008370">
    <property type="component" value="Unassembled WGS sequence"/>
</dbReference>
<gene>
    <name evidence="1" type="ORF">PHACADRAFT_193954</name>
</gene>
<accession>K5VXQ4</accession>
<dbReference type="HOGENOM" id="CLU_2590543_0_0_1"/>
<keyword evidence="2" id="KW-1185">Reference proteome</keyword>